<organism evidence="1 2">
    <name type="scientific">Amycolatopsis coloradensis</name>
    <dbReference type="NCBI Taxonomy" id="76021"/>
    <lineage>
        <taxon>Bacteria</taxon>
        <taxon>Bacillati</taxon>
        <taxon>Actinomycetota</taxon>
        <taxon>Actinomycetes</taxon>
        <taxon>Pseudonocardiales</taxon>
        <taxon>Pseudonocardiaceae</taxon>
        <taxon>Amycolatopsis</taxon>
    </lineage>
</organism>
<evidence type="ECO:0000313" key="2">
    <source>
        <dbReference type="Proteomes" id="UP001456344"/>
    </source>
</evidence>
<evidence type="ECO:0000313" key="1">
    <source>
        <dbReference type="EMBL" id="WYW19514.1"/>
    </source>
</evidence>
<dbReference type="EMBL" id="CP150484">
    <property type="protein sequence ID" value="WYW19514.1"/>
    <property type="molecule type" value="Genomic_DNA"/>
</dbReference>
<gene>
    <name evidence="1" type="ORF">LCL61_28615</name>
</gene>
<sequence>MNSWISLGHPLLKFAPLKSGVRKKAVSLQLVVSRNAEPAKDGACRWNSAWSNYVERVKVAPAKMGPDANVVLMKLASLSNVVVSKRLFPLGSWLRQTWSLSLADRRGAC</sequence>
<dbReference type="Proteomes" id="UP001456344">
    <property type="component" value="Chromosome"/>
</dbReference>
<keyword evidence="2" id="KW-1185">Reference proteome</keyword>
<accession>A0ACD5BJP1</accession>
<reference evidence="1" key="1">
    <citation type="submission" date="2023-10" db="EMBL/GenBank/DDBJ databases">
        <title>Whole genome sequencing of actinobacterial strain Amycolatopsis sp. (BCA-696) identifies the underlying plant growth-promoting genes.</title>
        <authorList>
            <person name="Gandham P."/>
            <person name="Vadla N."/>
            <person name="Saji A."/>
            <person name="Srinivas V."/>
            <person name="Ruperao P."/>
            <person name="Selvanayagam S."/>
            <person name="Saxena R.K."/>
            <person name="Rathore A."/>
            <person name="Gopalakrishnan S."/>
            <person name="Thakur V."/>
        </authorList>
    </citation>
    <scope>NUCLEOTIDE SEQUENCE</scope>
    <source>
        <strain evidence="1">BCA-696</strain>
    </source>
</reference>
<proteinExistence type="predicted"/>
<protein>
    <submittedName>
        <fullName evidence="1">Uncharacterized protein</fullName>
    </submittedName>
</protein>
<name>A0ACD5BJP1_9PSEU</name>